<dbReference type="OrthoDB" id="4849683at2759"/>
<protein>
    <recommendedName>
        <fullName evidence="1">DUF5597 domain-containing protein</fullName>
    </recommendedName>
</protein>
<dbReference type="SUPFAM" id="SSF51445">
    <property type="entry name" value="(Trans)glycosidases"/>
    <property type="match status" value="1"/>
</dbReference>
<dbReference type="GeneID" id="34553763"/>
<evidence type="ECO:0000259" key="1">
    <source>
        <dbReference type="Pfam" id="PF18120"/>
    </source>
</evidence>
<organism evidence="2 3">
    <name type="scientific">Colletotrichum orchidophilum</name>
    <dbReference type="NCBI Taxonomy" id="1209926"/>
    <lineage>
        <taxon>Eukaryota</taxon>
        <taxon>Fungi</taxon>
        <taxon>Dikarya</taxon>
        <taxon>Ascomycota</taxon>
        <taxon>Pezizomycotina</taxon>
        <taxon>Sordariomycetes</taxon>
        <taxon>Hypocreomycetidae</taxon>
        <taxon>Glomerellales</taxon>
        <taxon>Glomerellaceae</taxon>
        <taxon>Colletotrichum</taxon>
    </lineage>
</organism>
<dbReference type="InterPro" id="IPR017853">
    <property type="entry name" value="GH"/>
</dbReference>
<dbReference type="RefSeq" id="XP_022481392.1">
    <property type="nucleotide sequence ID" value="XM_022612253.1"/>
</dbReference>
<dbReference type="Pfam" id="PF18120">
    <property type="entry name" value="DUF5597"/>
    <property type="match status" value="1"/>
</dbReference>
<dbReference type="InterPro" id="IPR040719">
    <property type="entry name" value="DUF5597"/>
</dbReference>
<dbReference type="STRING" id="1209926.A0A1G4BSM4"/>
<dbReference type="AlphaFoldDB" id="A0A1G4BSM4"/>
<evidence type="ECO:0000313" key="2">
    <source>
        <dbReference type="EMBL" id="OHF04257.1"/>
    </source>
</evidence>
<dbReference type="Proteomes" id="UP000176998">
    <property type="component" value="Unassembled WGS sequence"/>
</dbReference>
<dbReference type="EMBL" id="MJBS01000003">
    <property type="protein sequence ID" value="OHF04257.1"/>
    <property type="molecule type" value="Genomic_DNA"/>
</dbReference>
<keyword evidence="3" id="KW-1185">Reference proteome</keyword>
<feature type="domain" description="DUF5597" evidence="1">
    <location>
        <begin position="383"/>
        <end position="509"/>
    </location>
</feature>
<comment type="caution">
    <text evidence="2">The sequence shown here is derived from an EMBL/GenBank/DDBJ whole genome shotgun (WGS) entry which is preliminary data.</text>
</comment>
<dbReference type="Gene3D" id="3.20.20.80">
    <property type="entry name" value="Glycosidases"/>
    <property type="match status" value="1"/>
</dbReference>
<reference evidence="2 3" key="1">
    <citation type="submission" date="2016-09" db="EMBL/GenBank/DDBJ databases">
        <authorList>
            <person name="Capua I."/>
            <person name="De Benedictis P."/>
            <person name="Joannis T."/>
            <person name="Lombin L.H."/>
            <person name="Cattoli G."/>
        </authorList>
    </citation>
    <scope>NUCLEOTIDE SEQUENCE [LARGE SCALE GENOMIC DNA]</scope>
    <source>
        <strain evidence="2 3">IMI 309357</strain>
    </source>
</reference>
<name>A0A1G4BSM4_9PEZI</name>
<sequence length="530" mass="58481">MADLNTAASFPHFKKEGDYYRLIIDGEAFLIIGGQVKASASSSAAHMARQWQKIQRLGINTVLLVISWEAFESTEGRFNRDLVMTLIAQAGSAGIRVLLTWYGSLKGGTGDNLTSYAPSWIKMDPARFPRMKGREGGYNDNGEMNGWKVVSTPSVSLFGPEFLRAERKAYYEFMKQVKAADPDHNTIIMLQIGSEMGHLSWTRDVCDEALTAFDKDVPDNFLNFLVQSGSELSDTNPHCWEEFANSSEGTDEVFTTYHVATHINSLAGIAKRAFPVPVIVNIALEAAEGRKYGAPQPETLHLWKAFAPNIDLYAPRMTLLNPYEKTCEAWGMNANQPLLVQAHPQDDEHIRQLWTAFGSHGAIGVVLSTIEQVVIQGGSTIANHSALLRQAAPFLLNAQNQRYPHIGIAFGYPNETDQLQFKSGDFDITIKKLSLGGFRGGGHGLAISQDNGKVLLIGCGFEVRAKSHLSESDGVNVTRILSFHELEIDEEGGLRTLRMFNADETNGGRVAKMDTVTPMIAEVQFYCIKD</sequence>
<gene>
    <name evidence="2" type="ORF">CORC01_00596</name>
</gene>
<accession>A0A1G4BSM4</accession>
<evidence type="ECO:0000313" key="3">
    <source>
        <dbReference type="Proteomes" id="UP000176998"/>
    </source>
</evidence>
<proteinExistence type="predicted"/>